<feature type="domain" description="FecR protein" evidence="2">
    <location>
        <begin position="121"/>
        <end position="210"/>
    </location>
</feature>
<keyword evidence="1" id="KW-1133">Transmembrane helix</keyword>
<dbReference type="Pfam" id="PF04773">
    <property type="entry name" value="FecR"/>
    <property type="match status" value="1"/>
</dbReference>
<reference evidence="4 5" key="1">
    <citation type="submission" date="2021-07" db="EMBL/GenBank/DDBJ databases">
        <title>Isolation and characterization of bacteria from a gold mining with a capacity of golden bioaccumulation.</title>
        <authorList>
            <person name="Yang X.J."/>
        </authorList>
    </citation>
    <scope>NUCLEOTIDE SEQUENCE [LARGE SCALE GENOMIC DNA]</scope>
    <source>
        <strain evidence="4 5">Au29</strain>
    </source>
</reference>
<dbReference type="PANTHER" id="PTHR30273:SF2">
    <property type="entry name" value="PROTEIN FECR"/>
    <property type="match status" value="1"/>
</dbReference>
<evidence type="ECO:0000313" key="4">
    <source>
        <dbReference type="EMBL" id="QYC09168.1"/>
    </source>
</evidence>
<evidence type="ECO:0000256" key="1">
    <source>
        <dbReference type="SAM" id="Phobius"/>
    </source>
</evidence>
<accession>A0ABX8TF01</accession>
<keyword evidence="1" id="KW-0812">Transmembrane</keyword>
<dbReference type="Proteomes" id="UP000824334">
    <property type="component" value="Chromosome"/>
</dbReference>
<evidence type="ECO:0000313" key="5">
    <source>
        <dbReference type="Proteomes" id="UP000824334"/>
    </source>
</evidence>
<dbReference type="PIRSF" id="PIRSF018266">
    <property type="entry name" value="FecR"/>
    <property type="match status" value="1"/>
</dbReference>
<keyword evidence="1" id="KW-0472">Membrane</keyword>
<proteinExistence type="predicted"/>
<name>A0ABX8TF01_9CAUL</name>
<keyword evidence="5" id="KW-1185">Reference proteome</keyword>
<sequence>MTQHRQVEEQALTWFVRLSDVEASEADWRAFGDWIAVSPAHRTAYDALEQVWVDLDDALAAEPVAPAVVPMTTVTPLRRAANDDARVSRRRVWLYPVVGVAAAAALTAGLWPQFMDRPLTYQTQDAPQTITLEDGSTVKLNRHSSLQVRFNDGRRQVALKDGEAAFDVAHDAGRPFTVEADGREVRVIGTAFNIVSHNDDFVIGVERGVVSVQPKSASAPVRLTAGQRLHQVGGDAVELGAVDADSVSSWSSGVLVYRDASITDISRDLSRYFDKPFTVAASARGLRFTGALRIADETTMLAQLRDFSPVTVERTPSEVRLSARVPG</sequence>
<dbReference type="EMBL" id="CP080034">
    <property type="protein sequence ID" value="QYC09168.1"/>
    <property type="molecule type" value="Genomic_DNA"/>
</dbReference>
<feature type="transmembrane region" description="Helical" evidence="1">
    <location>
        <begin position="92"/>
        <end position="111"/>
    </location>
</feature>
<gene>
    <name evidence="4" type="ORF">KWG56_11110</name>
</gene>
<feature type="domain" description="FecR N-terminal" evidence="3">
    <location>
        <begin position="9"/>
        <end position="51"/>
    </location>
</feature>
<dbReference type="Pfam" id="PF16220">
    <property type="entry name" value="DUF4880"/>
    <property type="match status" value="1"/>
</dbReference>
<dbReference type="RefSeq" id="WP_219354805.1">
    <property type="nucleotide sequence ID" value="NZ_CP080034.1"/>
</dbReference>
<dbReference type="InterPro" id="IPR032623">
    <property type="entry name" value="FecR_N"/>
</dbReference>
<protein>
    <submittedName>
        <fullName evidence="4">FecR domain-containing protein</fullName>
    </submittedName>
</protein>
<evidence type="ECO:0000259" key="3">
    <source>
        <dbReference type="Pfam" id="PF16220"/>
    </source>
</evidence>
<dbReference type="GeneID" id="94375820"/>
<evidence type="ECO:0000259" key="2">
    <source>
        <dbReference type="Pfam" id="PF04773"/>
    </source>
</evidence>
<dbReference type="PANTHER" id="PTHR30273">
    <property type="entry name" value="PERIPLASMIC SIGNAL SENSOR AND SIGMA FACTOR ACTIVATOR FECR-RELATED"/>
    <property type="match status" value="1"/>
</dbReference>
<dbReference type="InterPro" id="IPR006860">
    <property type="entry name" value="FecR"/>
</dbReference>
<organism evidence="4 5">
    <name type="scientific">Brevundimonas nasdae</name>
    <dbReference type="NCBI Taxonomy" id="172043"/>
    <lineage>
        <taxon>Bacteria</taxon>
        <taxon>Pseudomonadati</taxon>
        <taxon>Pseudomonadota</taxon>
        <taxon>Alphaproteobacteria</taxon>
        <taxon>Caulobacterales</taxon>
        <taxon>Caulobacteraceae</taxon>
        <taxon>Brevundimonas</taxon>
    </lineage>
</organism>
<dbReference type="InterPro" id="IPR012373">
    <property type="entry name" value="Ferrdict_sens_TM"/>
</dbReference>